<dbReference type="AlphaFoldDB" id="A0AA49JCB2"/>
<dbReference type="NCBIfam" id="NF004014">
    <property type="entry name" value="PRK05477.1-4"/>
    <property type="match status" value="1"/>
</dbReference>
<dbReference type="InterPro" id="IPR006075">
    <property type="entry name" value="Asn/Gln-tRNA_Trfase_suB/E_cat"/>
</dbReference>
<keyword evidence="5 11" id="KW-0547">Nucleotide-binding</keyword>
<dbReference type="GO" id="GO:0006412">
    <property type="term" value="P:translation"/>
    <property type="evidence" value="ECO:0007669"/>
    <property type="project" value="UniProtKB-UniRule"/>
</dbReference>
<dbReference type="SMART" id="SM00845">
    <property type="entry name" value="GatB_Yqey"/>
    <property type="match status" value="1"/>
</dbReference>
<dbReference type="GO" id="GO:0005524">
    <property type="term" value="F:ATP binding"/>
    <property type="evidence" value="ECO:0007669"/>
    <property type="project" value="UniProtKB-KW"/>
</dbReference>
<dbReference type="FunFam" id="1.10.10.410:FF:000001">
    <property type="entry name" value="Aspartyl/glutamyl-tRNA(Asn/Gln) amidotransferase subunit B"/>
    <property type="match status" value="1"/>
</dbReference>
<dbReference type="InterPro" id="IPR004413">
    <property type="entry name" value="GatB"/>
</dbReference>
<dbReference type="InterPro" id="IPR017959">
    <property type="entry name" value="Asn/Gln-tRNA_amidoTrfase_suB/E"/>
</dbReference>
<evidence type="ECO:0000256" key="5">
    <source>
        <dbReference type="ARBA" id="ARBA00022741"/>
    </source>
</evidence>
<dbReference type="EC" id="6.3.5.-" evidence="11"/>
<dbReference type="Gene3D" id="1.10.10.410">
    <property type="match status" value="1"/>
</dbReference>
<dbReference type="PANTHER" id="PTHR11659">
    <property type="entry name" value="GLUTAMYL-TRNA GLN AMIDOTRANSFERASE SUBUNIT B MITOCHONDRIAL AND PROKARYOTIC PET112-RELATED"/>
    <property type="match status" value="1"/>
</dbReference>
<dbReference type="NCBIfam" id="TIGR00133">
    <property type="entry name" value="gatB"/>
    <property type="match status" value="1"/>
</dbReference>
<dbReference type="SUPFAM" id="SSF55931">
    <property type="entry name" value="Glutamine synthetase/guanido kinase"/>
    <property type="match status" value="1"/>
</dbReference>
<sequence length="492" mass="55936">MKLDKKTRSKYTLVIGLEIHVQLQSQGKIFSADTNQYGCPPNTNISPITLAHPGTLPRLNRKVVEFAIKMGLACGSSISQQTYFDRKNYFYPDLPKGYQITQDKIPICRGGAIPIRLDRHVVTTEPQPTEVKLHHIHLEEDAGKLMHLEDEPESRVDYNRAGTPLIEIVTDPVMHYPEEAYAALTEVRKLVRYLEICDGNMEEGSMRCDANVSVMLNDAQELGRKVEVKNMNSMRNVQRAIEHEWERQILMLEKGEPIISETRTFDAASGTTAGMRFKEELNDYRYFPEPDLSPMEISDEWLEQIRSSMPLLPYELEQKFSEQYQLPEHDIDVLTESKELALYFDALCQETEHYKAASNWVMGPVKSYFNESGTFVSDFPLSHAQLSEIIALVVSDKVSFAAASQKLFPALIKQPETSPSQLAHTLNLLQESNTDSLQTLVEEVLEKFPEKVEAYRKGKKGLLGMFMGEVMKRSKGKANPKITNELLRKALS</sequence>
<comment type="subunit">
    <text evidence="2 11">Heterotrimer of A, B and C subunits.</text>
</comment>
<reference evidence="13" key="2">
    <citation type="journal article" date="2024" name="Antonie Van Leeuwenhoek">
        <title>Roseihalotalea indica gen. nov., sp. nov., a halophilic Bacteroidetes from mesopelagic Southwest Indian Ocean with higher carbohydrate metabolic potential.</title>
        <authorList>
            <person name="Chen B."/>
            <person name="Zhang M."/>
            <person name="Lin D."/>
            <person name="Ye J."/>
            <person name="Tang K."/>
        </authorList>
    </citation>
    <scope>NUCLEOTIDE SEQUENCE</scope>
    <source>
        <strain evidence="13">TK19036</strain>
    </source>
</reference>
<name>A0AA49JCB2_9BACT</name>
<dbReference type="HAMAP" id="MF_00121">
    <property type="entry name" value="GatB"/>
    <property type="match status" value="1"/>
</dbReference>
<organism evidence="13">
    <name type="scientific">Roseihalotalea indica</name>
    <dbReference type="NCBI Taxonomy" id="2867963"/>
    <lineage>
        <taxon>Bacteria</taxon>
        <taxon>Pseudomonadati</taxon>
        <taxon>Bacteroidota</taxon>
        <taxon>Cytophagia</taxon>
        <taxon>Cytophagales</taxon>
        <taxon>Catalimonadaceae</taxon>
        <taxon>Roseihalotalea</taxon>
    </lineage>
</organism>
<dbReference type="GO" id="GO:0050567">
    <property type="term" value="F:glutaminyl-tRNA synthase (glutamine-hydrolyzing) activity"/>
    <property type="evidence" value="ECO:0007669"/>
    <property type="project" value="UniProtKB-UniRule"/>
</dbReference>
<dbReference type="Pfam" id="PF02934">
    <property type="entry name" value="GatB_N"/>
    <property type="match status" value="1"/>
</dbReference>
<keyword evidence="7 11" id="KW-0648">Protein biosynthesis</keyword>
<dbReference type="EMBL" id="CP120682">
    <property type="protein sequence ID" value="WKN35498.1"/>
    <property type="molecule type" value="Genomic_DNA"/>
</dbReference>
<evidence type="ECO:0000256" key="4">
    <source>
        <dbReference type="ARBA" id="ARBA00022598"/>
    </source>
</evidence>
<comment type="similarity">
    <text evidence="1 11">Belongs to the GatB/GatE family. GatB subfamily.</text>
</comment>
<comment type="catalytic activity">
    <reaction evidence="10 11">
        <text>L-glutamyl-tRNA(Gln) + L-glutamine + ATP + H2O = L-glutaminyl-tRNA(Gln) + L-glutamate + ADP + phosphate + H(+)</text>
        <dbReference type="Rhea" id="RHEA:17521"/>
        <dbReference type="Rhea" id="RHEA-COMP:9681"/>
        <dbReference type="Rhea" id="RHEA-COMP:9684"/>
        <dbReference type="ChEBI" id="CHEBI:15377"/>
        <dbReference type="ChEBI" id="CHEBI:15378"/>
        <dbReference type="ChEBI" id="CHEBI:29985"/>
        <dbReference type="ChEBI" id="CHEBI:30616"/>
        <dbReference type="ChEBI" id="CHEBI:43474"/>
        <dbReference type="ChEBI" id="CHEBI:58359"/>
        <dbReference type="ChEBI" id="CHEBI:78520"/>
        <dbReference type="ChEBI" id="CHEBI:78521"/>
        <dbReference type="ChEBI" id="CHEBI:456216"/>
    </reaction>
</comment>
<gene>
    <name evidence="11 13" type="primary">gatB</name>
    <name evidence="13" type="ORF">K4G66_24290</name>
</gene>
<evidence type="ECO:0000256" key="3">
    <source>
        <dbReference type="ARBA" id="ARBA00016923"/>
    </source>
</evidence>
<accession>A0AA49JCB2</accession>
<evidence type="ECO:0000256" key="7">
    <source>
        <dbReference type="ARBA" id="ARBA00022917"/>
    </source>
</evidence>
<evidence type="ECO:0000256" key="6">
    <source>
        <dbReference type="ARBA" id="ARBA00022840"/>
    </source>
</evidence>
<dbReference type="SUPFAM" id="SSF89095">
    <property type="entry name" value="GatB/YqeY motif"/>
    <property type="match status" value="1"/>
</dbReference>
<evidence type="ECO:0000256" key="8">
    <source>
        <dbReference type="ARBA" id="ARBA00024799"/>
    </source>
</evidence>
<feature type="domain" description="Asn/Gln amidotransferase" evidence="12">
    <location>
        <begin position="342"/>
        <end position="491"/>
    </location>
</feature>
<keyword evidence="4 11" id="KW-0436">Ligase</keyword>
<evidence type="ECO:0000256" key="10">
    <source>
        <dbReference type="ARBA" id="ARBA00047913"/>
    </source>
</evidence>
<dbReference type="InterPro" id="IPR017958">
    <property type="entry name" value="Gln-tRNA_amidoTrfase_suB_CS"/>
</dbReference>
<dbReference type="NCBIfam" id="NF004012">
    <property type="entry name" value="PRK05477.1-2"/>
    <property type="match status" value="1"/>
</dbReference>
<evidence type="ECO:0000259" key="12">
    <source>
        <dbReference type="SMART" id="SM00845"/>
    </source>
</evidence>
<dbReference type="InterPro" id="IPR018027">
    <property type="entry name" value="Asn/Gln_amidotransferase"/>
</dbReference>
<dbReference type="Pfam" id="PF02637">
    <property type="entry name" value="GatB_Yqey"/>
    <property type="match status" value="1"/>
</dbReference>
<dbReference type="InterPro" id="IPR003789">
    <property type="entry name" value="Asn/Gln_tRNA_amidoTrase-B-like"/>
</dbReference>
<dbReference type="InterPro" id="IPR023168">
    <property type="entry name" value="GatB_Yqey_C_2"/>
</dbReference>
<dbReference type="PROSITE" id="PS01234">
    <property type="entry name" value="GATB"/>
    <property type="match status" value="1"/>
</dbReference>
<comment type="catalytic activity">
    <reaction evidence="9 11">
        <text>L-aspartyl-tRNA(Asn) + L-glutamine + ATP + H2O = L-asparaginyl-tRNA(Asn) + L-glutamate + ADP + phosphate + 2 H(+)</text>
        <dbReference type="Rhea" id="RHEA:14513"/>
        <dbReference type="Rhea" id="RHEA-COMP:9674"/>
        <dbReference type="Rhea" id="RHEA-COMP:9677"/>
        <dbReference type="ChEBI" id="CHEBI:15377"/>
        <dbReference type="ChEBI" id="CHEBI:15378"/>
        <dbReference type="ChEBI" id="CHEBI:29985"/>
        <dbReference type="ChEBI" id="CHEBI:30616"/>
        <dbReference type="ChEBI" id="CHEBI:43474"/>
        <dbReference type="ChEBI" id="CHEBI:58359"/>
        <dbReference type="ChEBI" id="CHEBI:78515"/>
        <dbReference type="ChEBI" id="CHEBI:78516"/>
        <dbReference type="ChEBI" id="CHEBI:456216"/>
    </reaction>
</comment>
<evidence type="ECO:0000313" key="13">
    <source>
        <dbReference type="EMBL" id="WKN35498.1"/>
    </source>
</evidence>
<evidence type="ECO:0000256" key="1">
    <source>
        <dbReference type="ARBA" id="ARBA00005306"/>
    </source>
</evidence>
<proteinExistence type="inferred from homology"/>
<reference evidence="13" key="1">
    <citation type="journal article" date="2023" name="Comput. Struct. Biotechnol. J.">
        <title>Discovery of a novel marine Bacteroidetes with a rich repertoire of carbohydrate-active enzymes.</title>
        <authorList>
            <person name="Chen B."/>
            <person name="Liu G."/>
            <person name="Chen Q."/>
            <person name="Wang H."/>
            <person name="Liu L."/>
            <person name="Tang K."/>
        </authorList>
    </citation>
    <scope>NUCLEOTIDE SEQUENCE</scope>
    <source>
        <strain evidence="13">TK19036</strain>
    </source>
</reference>
<evidence type="ECO:0000256" key="11">
    <source>
        <dbReference type="HAMAP-Rule" id="MF_00121"/>
    </source>
</evidence>
<dbReference type="InterPro" id="IPR014746">
    <property type="entry name" value="Gln_synth/guanido_kin_cat_dom"/>
</dbReference>
<protein>
    <recommendedName>
        <fullName evidence="3 11">Aspartyl/glutamyl-tRNA(Asn/Gln) amidotransferase subunit B</fullName>
        <shortName evidence="11">Asp/Glu-ADT subunit B</shortName>
        <ecNumber evidence="11">6.3.5.-</ecNumber>
    </recommendedName>
</protein>
<evidence type="ECO:0000256" key="2">
    <source>
        <dbReference type="ARBA" id="ARBA00011123"/>
    </source>
</evidence>
<comment type="function">
    <text evidence="8 11">Allows the formation of correctly charged Asn-tRNA(Asn) or Gln-tRNA(Gln) through the transamidation of misacylated Asp-tRNA(Asn) or Glu-tRNA(Gln) in organisms which lack either or both of asparaginyl-tRNA or glutaminyl-tRNA synthetases. The reaction takes place in the presence of glutamine and ATP through an activated phospho-Asp-tRNA(Asn) or phospho-Glu-tRNA(Gln).</text>
</comment>
<evidence type="ECO:0000256" key="9">
    <source>
        <dbReference type="ARBA" id="ARBA00047380"/>
    </source>
</evidence>
<keyword evidence="6 11" id="KW-0067">ATP-binding</keyword>